<name>L8EBI5_HUMAN</name>
<protein>
    <submittedName>
        <fullName evidence="1">Alternative protein LOC100129699</fullName>
    </submittedName>
</protein>
<accession>L8EBI5</accession>
<gene>
    <name evidence="1" type="primary">LOC100129699</name>
</gene>
<evidence type="ECO:0000313" key="1">
    <source>
        <dbReference type="EMBL" id="CCQ43963.1"/>
    </source>
</evidence>
<dbReference type="EMBL" id="HF584466">
    <property type="protein sequence ID" value="CCQ43963.1"/>
    <property type="molecule type" value="Genomic_DNA"/>
</dbReference>
<sequence>MAMMHYSTPSICSKRLKAFSSWQMAGILIPTCMRSHTRMPADICMQRRCLWSCLQKRMQLQASREEIYIIVVEESEKTKWTRGIVPAT</sequence>
<organism evidence="1">
    <name type="scientific">Homo sapiens</name>
    <name type="common">Human</name>
    <dbReference type="NCBI Taxonomy" id="9606"/>
    <lineage>
        <taxon>Eukaryota</taxon>
        <taxon>Metazoa</taxon>
        <taxon>Chordata</taxon>
        <taxon>Craniata</taxon>
        <taxon>Vertebrata</taxon>
        <taxon>Euteleostomi</taxon>
        <taxon>Mammalia</taxon>
        <taxon>Eutheria</taxon>
        <taxon>Euarchontoglires</taxon>
        <taxon>Primates</taxon>
        <taxon>Haplorrhini</taxon>
        <taxon>Catarrhini</taxon>
        <taxon>Hominidae</taxon>
        <taxon>Homo</taxon>
    </lineage>
</organism>
<proteinExistence type="predicted"/>
<dbReference type="AlphaFoldDB" id="L8EBI5"/>
<reference evidence="1" key="1">
    <citation type="journal article" date="2013" name="PLoS ONE">
        <title>Direct detection of alternative open reading frames translation products in human significantly expands the proteome.</title>
        <authorList>
            <person name="Vanderperre B."/>
            <person name="Lucier J.-F."/>
            <person name="Motard J."/>
            <person name="Tremblay G."/>
            <person name="Vanderperre S."/>
            <person name="Wisztorski M."/>
            <person name="Salzet M."/>
            <person name="Boisvert F.-M."/>
            <person name="Roucou X."/>
        </authorList>
    </citation>
    <scope>NUCLEOTIDE SEQUENCE</scope>
</reference>